<comment type="caution">
    <text evidence="1">The sequence shown here is derived from an EMBL/GenBank/DDBJ whole genome shotgun (WGS) entry which is preliminary data.</text>
</comment>
<reference evidence="2" key="1">
    <citation type="submission" date="2016-06" db="EMBL/GenBank/DDBJ databases">
        <title>Parallel loss of symbiosis genes in relatives of nitrogen-fixing non-legume Parasponia.</title>
        <authorList>
            <person name="Van Velzen R."/>
            <person name="Holmer R."/>
            <person name="Bu F."/>
            <person name="Rutten L."/>
            <person name="Van Zeijl A."/>
            <person name="Liu W."/>
            <person name="Santuari L."/>
            <person name="Cao Q."/>
            <person name="Sharma T."/>
            <person name="Shen D."/>
            <person name="Roswanjaya Y."/>
            <person name="Wardhani T."/>
            <person name="Kalhor M.S."/>
            <person name="Jansen J."/>
            <person name="Van den Hoogen J."/>
            <person name="Gungor B."/>
            <person name="Hartog M."/>
            <person name="Hontelez J."/>
            <person name="Verver J."/>
            <person name="Yang W.-C."/>
            <person name="Schijlen E."/>
            <person name="Repin R."/>
            <person name="Schilthuizen M."/>
            <person name="Schranz E."/>
            <person name="Heidstra R."/>
            <person name="Miyata K."/>
            <person name="Fedorova E."/>
            <person name="Kohlen W."/>
            <person name="Bisseling T."/>
            <person name="Smit S."/>
            <person name="Geurts R."/>
        </authorList>
    </citation>
    <scope>NUCLEOTIDE SEQUENCE [LARGE SCALE GENOMIC DNA]</scope>
    <source>
        <strain evidence="2">cv. WU1-14</strain>
    </source>
</reference>
<protein>
    <submittedName>
        <fullName evidence="1">Uncharacterized protein</fullName>
    </submittedName>
</protein>
<keyword evidence="2" id="KW-1185">Reference proteome</keyword>
<organism evidence="1 2">
    <name type="scientific">Parasponia andersonii</name>
    <name type="common">Sponia andersonii</name>
    <dbReference type="NCBI Taxonomy" id="3476"/>
    <lineage>
        <taxon>Eukaryota</taxon>
        <taxon>Viridiplantae</taxon>
        <taxon>Streptophyta</taxon>
        <taxon>Embryophyta</taxon>
        <taxon>Tracheophyta</taxon>
        <taxon>Spermatophyta</taxon>
        <taxon>Magnoliopsida</taxon>
        <taxon>eudicotyledons</taxon>
        <taxon>Gunneridae</taxon>
        <taxon>Pentapetalae</taxon>
        <taxon>rosids</taxon>
        <taxon>fabids</taxon>
        <taxon>Rosales</taxon>
        <taxon>Cannabaceae</taxon>
        <taxon>Parasponia</taxon>
    </lineage>
</organism>
<dbReference type="Proteomes" id="UP000237105">
    <property type="component" value="Unassembled WGS sequence"/>
</dbReference>
<evidence type="ECO:0000313" key="2">
    <source>
        <dbReference type="Proteomes" id="UP000237105"/>
    </source>
</evidence>
<dbReference type="EMBL" id="JXTB01000641">
    <property type="protein sequence ID" value="PON34828.1"/>
    <property type="molecule type" value="Genomic_DNA"/>
</dbReference>
<accession>A0A2P5AE68</accession>
<dbReference type="AlphaFoldDB" id="A0A2P5AE68"/>
<evidence type="ECO:0000313" key="1">
    <source>
        <dbReference type="EMBL" id="PON34828.1"/>
    </source>
</evidence>
<name>A0A2P5AE68_PARAD</name>
<gene>
    <name evidence="1" type="ORF">PanWU01x14_341270</name>
</gene>
<sequence>MELVKIIEKPTSPSKRIVKEVVEKELAKENDGEKPIEEVDSPSDIDNYYRVDFVKKSIEDNLLKKAHLIYCDAPIVHLVGEETKKVLGNAKVVEAPPYSSKSNPPIGIIEPSLFSPSHHKPYKKDTRKWRIKKKKHGDHHFESGPISMHENSKSAIVLEPQELKLVIQDHFEVPKIESENPSARNWHFSTNFSYEPRQWHAGDTFWHYEATQ</sequence>
<proteinExistence type="predicted"/>